<feature type="non-terminal residue" evidence="2">
    <location>
        <position position="241"/>
    </location>
</feature>
<dbReference type="Pfam" id="PF03184">
    <property type="entry name" value="DDE_1"/>
    <property type="match status" value="1"/>
</dbReference>
<protein>
    <recommendedName>
        <fullName evidence="1">DDE-1 domain-containing protein</fullName>
    </recommendedName>
</protein>
<dbReference type="GO" id="GO:0003677">
    <property type="term" value="F:DNA binding"/>
    <property type="evidence" value="ECO:0007669"/>
    <property type="project" value="TreeGrafter"/>
</dbReference>
<dbReference type="EMBL" id="KB200329">
    <property type="protein sequence ID" value="ESP02008.1"/>
    <property type="molecule type" value="Genomic_DNA"/>
</dbReference>
<proteinExistence type="predicted"/>
<gene>
    <name evidence="2" type="ORF">LOTGIDRAFT_93989</name>
</gene>
<reference evidence="2 3" key="1">
    <citation type="journal article" date="2013" name="Nature">
        <title>Insights into bilaterian evolution from three spiralian genomes.</title>
        <authorList>
            <person name="Simakov O."/>
            <person name="Marletaz F."/>
            <person name="Cho S.J."/>
            <person name="Edsinger-Gonzales E."/>
            <person name="Havlak P."/>
            <person name="Hellsten U."/>
            <person name="Kuo D.H."/>
            <person name="Larsson T."/>
            <person name="Lv J."/>
            <person name="Arendt D."/>
            <person name="Savage R."/>
            <person name="Osoegawa K."/>
            <person name="de Jong P."/>
            <person name="Grimwood J."/>
            <person name="Chapman J.A."/>
            <person name="Shapiro H."/>
            <person name="Aerts A."/>
            <person name="Otillar R.P."/>
            <person name="Terry A.Y."/>
            <person name="Boore J.L."/>
            <person name="Grigoriev I.V."/>
            <person name="Lindberg D.R."/>
            <person name="Seaver E.C."/>
            <person name="Weisblat D.A."/>
            <person name="Putnam N.H."/>
            <person name="Rokhsar D.S."/>
        </authorList>
    </citation>
    <scope>NUCLEOTIDE SEQUENCE [LARGE SCALE GENOMIC DNA]</scope>
</reference>
<dbReference type="Proteomes" id="UP000030746">
    <property type="component" value="Unassembled WGS sequence"/>
</dbReference>
<feature type="domain" description="DDE-1" evidence="1">
    <location>
        <begin position="129"/>
        <end position="238"/>
    </location>
</feature>
<dbReference type="AlphaFoldDB" id="V4AWW0"/>
<organism evidence="2 3">
    <name type="scientific">Lottia gigantea</name>
    <name type="common">Giant owl limpet</name>
    <dbReference type="NCBI Taxonomy" id="225164"/>
    <lineage>
        <taxon>Eukaryota</taxon>
        <taxon>Metazoa</taxon>
        <taxon>Spiralia</taxon>
        <taxon>Lophotrochozoa</taxon>
        <taxon>Mollusca</taxon>
        <taxon>Gastropoda</taxon>
        <taxon>Patellogastropoda</taxon>
        <taxon>Lottioidea</taxon>
        <taxon>Lottiidae</taxon>
        <taxon>Lottia</taxon>
    </lineage>
</organism>
<dbReference type="RefSeq" id="XP_009047166.1">
    <property type="nucleotide sequence ID" value="XM_009048918.1"/>
</dbReference>
<dbReference type="OrthoDB" id="6277218at2759"/>
<evidence type="ECO:0000313" key="2">
    <source>
        <dbReference type="EMBL" id="ESP02008.1"/>
    </source>
</evidence>
<evidence type="ECO:0000313" key="3">
    <source>
        <dbReference type="Proteomes" id="UP000030746"/>
    </source>
</evidence>
<dbReference type="InterPro" id="IPR004875">
    <property type="entry name" value="DDE_SF_endonuclease_dom"/>
</dbReference>
<dbReference type="PANTHER" id="PTHR19303:SF74">
    <property type="entry name" value="POGO TRANSPOSABLE ELEMENT WITH KRAB DOMAIN"/>
    <property type="match status" value="1"/>
</dbReference>
<dbReference type="GeneID" id="20252988"/>
<dbReference type="PANTHER" id="PTHR19303">
    <property type="entry name" value="TRANSPOSON"/>
    <property type="match status" value="1"/>
</dbReference>
<evidence type="ECO:0000259" key="1">
    <source>
        <dbReference type="Pfam" id="PF03184"/>
    </source>
</evidence>
<dbReference type="OMA" id="WTSARIC"/>
<dbReference type="InterPro" id="IPR050863">
    <property type="entry name" value="CenT-Element_Derived"/>
</dbReference>
<dbReference type="KEGG" id="lgi:LOTGIDRAFT_93989"/>
<sequence>LAKHIKDLDVMLFGLTINDLINLAYDLAVANGVADRFSKEKKSSWKKWYYAFMNRHPKLTLRSPEARTQNRTKGFNRNNVYEFFDKYYAIKVKHGNLEKYNMDETAHSTVQTPSKVVSTKGKRQVRIPLVSLYFKRKRMTDKLKVGAPEGTSNSCTSSCWIDKDVFDEWLTHFIKCTQSSKDNLHLLLLDVHGSHTKNLAEINLARENVIMLPFPPHPTIKIQPQDVSFFKSLKNWYNIEI</sequence>
<name>V4AWW0_LOTGI</name>
<feature type="non-terminal residue" evidence="2">
    <location>
        <position position="1"/>
    </location>
</feature>
<dbReference type="GO" id="GO:0005634">
    <property type="term" value="C:nucleus"/>
    <property type="evidence" value="ECO:0007669"/>
    <property type="project" value="TreeGrafter"/>
</dbReference>
<dbReference type="HOGENOM" id="CLU_013929_2_0_1"/>
<dbReference type="CTD" id="20252988"/>
<keyword evidence="3" id="KW-1185">Reference proteome</keyword>
<accession>V4AWW0</accession>